<dbReference type="PROSITE" id="PS50893">
    <property type="entry name" value="ABC_TRANSPORTER_2"/>
    <property type="match status" value="1"/>
</dbReference>
<dbReference type="Gene3D" id="3.40.50.300">
    <property type="entry name" value="P-loop containing nucleotide triphosphate hydrolases"/>
    <property type="match status" value="1"/>
</dbReference>
<evidence type="ECO:0000256" key="1">
    <source>
        <dbReference type="ARBA" id="ARBA00022448"/>
    </source>
</evidence>
<name>A0ABS4J0N8_9BACL</name>
<proteinExistence type="predicted"/>
<dbReference type="EMBL" id="JAGGLB010000013">
    <property type="protein sequence ID" value="MBP1992324.1"/>
    <property type="molecule type" value="Genomic_DNA"/>
</dbReference>
<protein>
    <submittedName>
        <fullName evidence="5">ABC-2 type transport system ATP-binding protein</fullName>
    </submittedName>
</protein>
<dbReference type="RefSeq" id="WP_209973223.1">
    <property type="nucleotide sequence ID" value="NZ_JAGGLB010000013.1"/>
</dbReference>
<dbReference type="PANTHER" id="PTHR42711">
    <property type="entry name" value="ABC TRANSPORTER ATP-BINDING PROTEIN"/>
    <property type="match status" value="1"/>
</dbReference>
<comment type="caution">
    <text evidence="5">The sequence shown here is derived from an EMBL/GenBank/DDBJ whole genome shotgun (WGS) entry which is preliminary data.</text>
</comment>
<dbReference type="GO" id="GO:0005524">
    <property type="term" value="F:ATP binding"/>
    <property type="evidence" value="ECO:0007669"/>
    <property type="project" value="UniProtKB-KW"/>
</dbReference>
<dbReference type="Pfam" id="PF00005">
    <property type="entry name" value="ABC_tran"/>
    <property type="match status" value="1"/>
</dbReference>
<evidence type="ECO:0000256" key="3">
    <source>
        <dbReference type="ARBA" id="ARBA00022840"/>
    </source>
</evidence>
<keyword evidence="2" id="KW-0547">Nucleotide-binding</keyword>
<dbReference type="SMART" id="SM00382">
    <property type="entry name" value="AAA"/>
    <property type="match status" value="1"/>
</dbReference>
<keyword evidence="3 5" id="KW-0067">ATP-binding</keyword>
<evidence type="ECO:0000313" key="6">
    <source>
        <dbReference type="Proteomes" id="UP001519287"/>
    </source>
</evidence>
<dbReference type="InterPro" id="IPR003439">
    <property type="entry name" value="ABC_transporter-like_ATP-bd"/>
</dbReference>
<gene>
    <name evidence="5" type="ORF">J2Z66_003932</name>
</gene>
<sequence>MSKFAIEVTGLRKKFGNQVVLNGIDIAVQAGTVYALLGPNGAGKTTLIHILSTLETPDEGSVHVAGYDVIAERNLVKRSISLTGQFAAVDEMLTGEENLRMICRLSGLTAAESRARTDELLKHFDLMSAAKKRVKTYSGGMCRRLDLAISLVTIRPVLFLDEPTTGLDTISRRALWEIILQLKEQGITIFLTTQYLEEADQLADTIAVIADGHVVATGTPEELKSRVGGEVIELYNEKEEMIRAISTTGSIQDIRQTLNDLALQVPHETRVSIRKPSMDDVFLALTTKGTKDIKKTNETKAMASKGSEKAKKLEGSLL</sequence>
<dbReference type="InterPro" id="IPR017871">
    <property type="entry name" value="ABC_transporter-like_CS"/>
</dbReference>
<accession>A0ABS4J0N8</accession>
<dbReference type="InterPro" id="IPR027417">
    <property type="entry name" value="P-loop_NTPase"/>
</dbReference>
<feature type="domain" description="ABC transporter" evidence="4">
    <location>
        <begin position="6"/>
        <end position="236"/>
    </location>
</feature>
<keyword evidence="6" id="KW-1185">Reference proteome</keyword>
<dbReference type="SUPFAM" id="SSF52540">
    <property type="entry name" value="P-loop containing nucleoside triphosphate hydrolases"/>
    <property type="match status" value="1"/>
</dbReference>
<dbReference type="PROSITE" id="PS00211">
    <property type="entry name" value="ABC_TRANSPORTER_1"/>
    <property type="match status" value="1"/>
</dbReference>
<dbReference type="Proteomes" id="UP001519287">
    <property type="component" value="Unassembled WGS sequence"/>
</dbReference>
<reference evidence="5 6" key="1">
    <citation type="submission" date="2021-03" db="EMBL/GenBank/DDBJ databases">
        <title>Genomic Encyclopedia of Type Strains, Phase IV (KMG-IV): sequencing the most valuable type-strain genomes for metagenomic binning, comparative biology and taxonomic classification.</title>
        <authorList>
            <person name="Goeker M."/>
        </authorList>
    </citation>
    <scope>NUCLEOTIDE SEQUENCE [LARGE SCALE GENOMIC DNA]</scope>
    <source>
        <strain evidence="5 6">DSM 26048</strain>
    </source>
</reference>
<organism evidence="5 6">
    <name type="scientific">Paenibacillus eucommiae</name>
    <dbReference type="NCBI Taxonomy" id="1355755"/>
    <lineage>
        <taxon>Bacteria</taxon>
        <taxon>Bacillati</taxon>
        <taxon>Bacillota</taxon>
        <taxon>Bacilli</taxon>
        <taxon>Bacillales</taxon>
        <taxon>Paenibacillaceae</taxon>
        <taxon>Paenibacillus</taxon>
    </lineage>
</organism>
<dbReference type="InterPro" id="IPR003593">
    <property type="entry name" value="AAA+_ATPase"/>
</dbReference>
<evidence type="ECO:0000259" key="4">
    <source>
        <dbReference type="PROSITE" id="PS50893"/>
    </source>
</evidence>
<keyword evidence="1" id="KW-0813">Transport</keyword>
<evidence type="ECO:0000313" key="5">
    <source>
        <dbReference type="EMBL" id="MBP1992324.1"/>
    </source>
</evidence>
<dbReference type="PANTHER" id="PTHR42711:SF19">
    <property type="entry name" value="DOXORUBICIN RESISTANCE ATP-BINDING PROTEIN DRRA"/>
    <property type="match status" value="1"/>
</dbReference>
<evidence type="ECO:0000256" key="2">
    <source>
        <dbReference type="ARBA" id="ARBA00022741"/>
    </source>
</evidence>
<dbReference type="InterPro" id="IPR050763">
    <property type="entry name" value="ABC_transporter_ATP-binding"/>
</dbReference>